<evidence type="ECO:0000256" key="1">
    <source>
        <dbReference type="SAM" id="MobiDB-lite"/>
    </source>
</evidence>
<protein>
    <submittedName>
        <fullName evidence="2">Uncharacterized protein</fullName>
    </submittedName>
</protein>
<dbReference type="EMBL" id="MN740686">
    <property type="protein sequence ID" value="QHU07765.1"/>
    <property type="molecule type" value="Genomic_DNA"/>
</dbReference>
<evidence type="ECO:0000313" key="2">
    <source>
        <dbReference type="EMBL" id="QHU07765.1"/>
    </source>
</evidence>
<feature type="compositionally biased region" description="Basic and acidic residues" evidence="1">
    <location>
        <begin position="1093"/>
        <end position="1102"/>
    </location>
</feature>
<feature type="region of interest" description="Disordered" evidence="1">
    <location>
        <begin position="1090"/>
        <end position="1114"/>
    </location>
</feature>
<accession>A0A6C0JPR6</accession>
<dbReference type="AlphaFoldDB" id="A0A6C0JPR6"/>
<proteinExistence type="predicted"/>
<reference evidence="2" key="1">
    <citation type="journal article" date="2020" name="Nature">
        <title>Giant virus diversity and host interactions through global metagenomics.</title>
        <authorList>
            <person name="Schulz F."/>
            <person name="Roux S."/>
            <person name="Paez-Espino D."/>
            <person name="Jungbluth S."/>
            <person name="Walsh D.A."/>
            <person name="Denef V.J."/>
            <person name="McMahon K.D."/>
            <person name="Konstantinidis K.T."/>
            <person name="Eloe-Fadrosh E.A."/>
            <person name="Kyrpides N.C."/>
            <person name="Woyke T."/>
        </authorList>
    </citation>
    <scope>NUCLEOTIDE SEQUENCE</scope>
    <source>
        <strain evidence="2">GVMAG-S-1041349-163</strain>
    </source>
</reference>
<feature type="compositionally biased region" description="Polar residues" evidence="1">
    <location>
        <begin position="1103"/>
        <end position="1114"/>
    </location>
</feature>
<sequence length="1277" mass="152194">MDPIVTSYRDLNTKVESEVGKYEYTKLLIFSEFPLATQSYSDYLSIMKIYDKNLFDIFNNGLQSFILKKKKKVEESILQNIILINLVKIKMCFLKKILFKHLKSYFEKRFRIIKRDDIPSVLAKHINILTFDNKNHTLNYYKILKRMLDDDEYNQYIDISIDVFFDDFNKKLLKIVEKYKDEELNFLGDFIDRNHKEKISVDNVSKLLSKTEILESFIIISSLISLDIEEEKRIKNDIINNLVEHIHSPIFINLLIEDIKLSNMLKKNKESEIENVIKILEYEEIRKNIYKDFSNRKRVLSFLNETKNPEKYYKMTTNEFLKWVNTNSDKDKIESLFVEMILENYWITPLFYKYYTIDEKEKNVDELKKYISQPRIHNMIAKENVKKVIKKLSIDNSISYFNMLRLNNLINTIKIYKILQFDNYKYKLDQISSDKETIFLRNTYVKPIEKVSLNSPKILSTTHRISLIDSNIRSIFRNYLRLYFQIRKDNLEDFISVDVPEDVKLEKSSNNYTKMLLEEINKKRNKTLNDINIDSYSYFVKQKIQRITINIDGFCDEKEDEILKKPNVIDSLSIMRNLSEQNPTRLLKKQFTHILDLGEFLEEQIFRLYSETYYMKMFKVNFVLLYSDNSWFSKKTLTFKASRILSFLEDDDYRKIFPEFVSNYEKLEKSVNTYFKENLDSFVSSTKKTGFLSYIGDYGIIKVKKEKEHRQNYTSGKEISKVYDLYDIESENVLKDVYSDKLLKLGEIKDIDDETSMFTNRLINTKELCSFIYEKMVKENVDSEKLIKMLQKNKYYNDLKHIVEYEIEENISLIELLQDEKNINEIIQKLKLNGIDVSYSTNKKELLKRLNEIVRSDLSNETTFLPIDSNYTVEKYDFSPSIPENIHLEDIIDYDYSGTNIQYYFTNSKKNGNKILLYGNSFIKEMFIEGNYIINMFFDESNNTIKYLNDFGLVYEIDTQNESTKNHKLIPQERMLLYYVFKKTVVKLNFKKELFINDKMIANNVIDSDVNDNFLLFVVSSSMFLNVKKYDLLKNVVVETKTLNKNEINIFNFGFDIVFEKNEDKYKKINEKLNDIVKLLNLNEMTSIPTQRAKSEERRAEQTSRSGNPPASISSDMKENLLEQISNFNFSGQLSSYKKIINCIVTNLKPVKTLSEDDYKINVFLNKIRLLFNIKSKIYLRDAQTQYLYDMTSKTLFSENEVFLNVSDFYMGYKCIEMKTESSNHKIEFDDFVFDKNKKEFYYVKPFFNPTFFGNNVAFIIYDEHVEYKTFWKKTIV</sequence>
<organism evidence="2">
    <name type="scientific">viral metagenome</name>
    <dbReference type="NCBI Taxonomy" id="1070528"/>
    <lineage>
        <taxon>unclassified sequences</taxon>
        <taxon>metagenomes</taxon>
        <taxon>organismal metagenomes</taxon>
    </lineage>
</organism>
<name>A0A6C0JPR6_9ZZZZ</name>